<reference evidence="1" key="2">
    <citation type="submission" date="2020-11" db="EMBL/GenBank/DDBJ databases">
        <authorList>
            <person name="McCartney M.A."/>
            <person name="Auch B."/>
            <person name="Kono T."/>
            <person name="Mallez S."/>
            <person name="Becker A."/>
            <person name="Gohl D.M."/>
            <person name="Silverstein K.A.T."/>
            <person name="Koren S."/>
            <person name="Bechman K.B."/>
            <person name="Herman A."/>
            <person name="Abrahante J.E."/>
            <person name="Garbe J."/>
        </authorList>
    </citation>
    <scope>NUCLEOTIDE SEQUENCE</scope>
    <source>
        <strain evidence="1">Duluth1</strain>
        <tissue evidence="1">Whole animal</tissue>
    </source>
</reference>
<evidence type="ECO:0000313" key="1">
    <source>
        <dbReference type="EMBL" id="KAH3809639.1"/>
    </source>
</evidence>
<accession>A0A9D4G5U0</accession>
<dbReference type="EMBL" id="JAIWYP010000006">
    <property type="protein sequence ID" value="KAH3809639.1"/>
    <property type="molecule type" value="Genomic_DNA"/>
</dbReference>
<gene>
    <name evidence="1" type="ORF">DPMN_138014</name>
</gene>
<evidence type="ECO:0000313" key="2">
    <source>
        <dbReference type="Proteomes" id="UP000828390"/>
    </source>
</evidence>
<dbReference type="Proteomes" id="UP000828390">
    <property type="component" value="Unassembled WGS sequence"/>
</dbReference>
<dbReference type="AlphaFoldDB" id="A0A9D4G5U0"/>
<keyword evidence="2" id="KW-1185">Reference proteome</keyword>
<sequence length="187" mass="21306">MDRQKRTLPHDTFRNDVGNSAYIIRTNVLTEFHKEVTCLPPPPPPEGHVFQQTGTVFKLIQDITKTNGLTKQKSPAPGWPYIIGTNLRTRKHVSIPGSDIVQATETIFELVKFINGNIFLTKFHDDRTANEDSKEKNAQPPCGYFHEDWIINVDSRMLTRNICKPSQHTIANTQHTITNTQRTITIT</sequence>
<name>A0A9D4G5U0_DREPO</name>
<reference evidence="1" key="1">
    <citation type="journal article" date="2019" name="bioRxiv">
        <title>The Genome of the Zebra Mussel, Dreissena polymorpha: A Resource for Invasive Species Research.</title>
        <authorList>
            <person name="McCartney M.A."/>
            <person name="Auch B."/>
            <person name="Kono T."/>
            <person name="Mallez S."/>
            <person name="Zhang Y."/>
            <person name="Obille A."/>
            <person name="Becker A."/>
            <person name="Abrahante J.E."/>
            <person name="Garbe J."/>
            <person name="Badalamenti J.P."/>
            <person name="Herman A."/>
            <person name="Mangelson H."/>
            <person name="Liachko I."/>
            <person name="Sullivan S."/>
            <person name="Sone E.D."/>
            <person name="Koren S."/>
            <person name="Silverstein K.A.T."/>
            <person name="Beckman K.B."/>
            <person name="Gohl D.M."/>
        </authorList>
    </citation>
    <scope>NUCLEOTIDE SEQUENCE</scope>
    <source>
        <strain evidence="1">Duluth1</strain>
        <tissue evidence="1">Whole animal</tissue>
    </source>
</reference>
<comment type="caution">
    <text evidence="1">The sequence shown here is derived from an EMBL/GenBank/DDBJ whole genome shotgun (WGS) entry which is preliminary data.</text>
</comment>
<proteinExistence type="predicted"/>
<protein>
    <submittedName>
        <fullName evidence="1">Uncharacterized protein</fullName>
    </submittedName>
</protein>
<organism evidence="1 2">
    <name type="scientific">Dreissena polymorpha</name>
    <name type="common">Zebra mussel</name>
    <name type="synonym">Mytilus polymorpha</name>
    <dbReference type="NCBI Taxonomy" id="45954"/>
    <lineage>
        <taxon>Eukaryota</taxon>
        <taxon>Metazoa</taxon>
        <taxon>Spiralia</taxon>
        <taxon>Lophotrochozoa</taxon>
        <taxon>Mollusca</taxon>
        <taxon>Bivalvia</taxon>
        <taxon>Autobranchia</taxon>
        <taxon>Heteroconchia</taxon>
        <taxon>Euheterodonta</taxon>
        <taxon>Imparidentia</taxon>
        <taxon>Neoheterodontei</taxon>
        <taxon>Myida</taxon>
        <taxon>Dreissenoidea</taxon>
        <taxon>Dreissenidae</taxon>
        <taxon>Dreissena</taxon>
    </lineage>
</organism>